<dbReference type="EMBL" id="WOWB01000003">
    <property type="protein sequence ID" value="NLV07829.1"/>
    <property type="molecule type" value="Genomic_DNA"/>
</dbReference>
<dbReference type="Proteomes" id="UP000610611">
    <property type="component" value="Unassembled WGS sequence"/>
</dbReference>
<dbReference type="RefSeq" id="WP_155119945.1">
    <property type="nucleotide sequence ID" value="NZ_JAWJXX010000002.1"/>
</dbReference>
<organism evidence="1 2">
    <name type="scientific">Haloarcula rubripromontorii</name>
    <dbReference type="NCBI Taxonomy" id="1705562"/>
    <lineage>
        <taxon>Archaea</taxon>
        <taxon>Methanobacteriati</taxon>
        <taxon>Methanobacteriota</taxon>
        <taxon>Stenosarchaea group</taxon>
        <taxon>Halobacteria</taxon>
        <taxon>Halobacteriales</taxon>
        <taxon>Haloarculaceae</taxon>
        <taxon>Haloarcula</taxon>
    </lineage>
</organism>
<evidence type="ECO:0000313" key="2">
    <source>
        <dbReference type="Proteomes" id="UP000610611"/>
    </source>
</evidence>
<dbReference type="OrthoDB" id="45815at2157"/>
<proteinExistence type="predicted"/>
<protein>
    <submittedName>
        <fullName evidence="1">Uncharacterized protein</fullName>
    </submittedName>
</protein>
<gene>
    <name evidence="1" type="ORF">GOC83_16990</name>
</gene>
<evidence type="ECO:0000313" key="1">
    <source>
        <dbReference type="EMBL" id="NLV07829.1"/>
    </source>
</evidence>
<name>A0A847U4C0_9EURY</name>
<dbReference type="AlphaFoldDB" id="A0A847U4C0"/>
<reference evidence="1" key="1">
    <citation type="submission" date="2019-12" db="EMBL/GenBank/DDBJ databases">
        <title>The whole-genome sequencing of Haloarcula japonica strain pws8.</title>
        <authorList>
            <person name="Verma D.K."/>
            <person name="Gopal K."/>
            <person name="Prasad E.S."/>
        </authorList>
    </citation>
    <scope>NUCLEOTIDE SEQUENCE</scope>
    <source>
        <strain evidence="1">Pws8</strain>
    </source>
</reference>
<accession>A0A847U4C0</accession>
<sequence length="45" mass="5076">MPLPDPVQFYECGSAPANSVVPLVAVRLLTFGQLRLSYRYAYWEG</sequence>
<comment type="caution">
    <text evidence="1">The sequence shown here is derived from an EMBL/GenBank/DDBJ whole genome shotgun (WGS) entry which is preliminary data.</text>
</comment>